<dbReference type="Proteomes" id="UP000248021">
    <property type="component" value="Unassembled WGS sequence"/>
</dbReference>
<proteinExistence type="predicted"/>
<evidence type="ECO:0000313" key="1">
    <source>
        <dbReference type="EMBL" id="PXW65117.1"/>
    </source>
</evidence>
<name>A0A2V3UJV1_9HYPH</name>
<organism evidence="1 2">
    <name type="scientific">Chelatococcus asaccharovorans</name>
    <dbReference type="NCBI Taxonomy" id="28210"/>
    <lineage>
        <taxon>Bacteria</taxon>
        <taxon>Pseudomonadati</taxon>
        <taxon>Pseudomonadota</taxon>
        <taxon>Alphaproteobacteria</taxon>
        <taxon>Hyphomicrobiales</taxon>
        <taxon>Chelatococcaceae</taxon>
        <taxon>Chelatococcus</taxon>
    </lineage>
</organism>
<comment type="caution">
    <text evidence="1">The sequence shown here is derived from an EMBL/GenBank/DDBJ whole genome shotgun (WGS) entry which is preliminary data.</text>
</comment>
<dbReference type="AlphaFoldDB" id="A0A2V3UJV1"/>
<gene>
    <name evidence="1" type="ORF">C7450_101880</name>
</gene>
<evidence type="ECO:0000313" key="2">
    <source>
        <dbReference type="Proteomes" id="UP000248021"/>
    </source>
</evidence>
<sequence length="67" mass="7110">MIAQLGNLFDVTIEHGEQPRALHLLDLAERGAQNPAAHVLSQPGDDALAQQAIADAGDELARQAERA</sequence>
<dbReference type="EMBL" id="QJJK01000001">
    <property type="protein sequence ID" value="PXW65117.1"/>
    <property type="molecule type" value="Genomic_DNA"/>
</dbReference>
<keyword evidence="2" id="KW-1185">Reference proteome</keyword>
<protein>
    <submittedName>
        <fullName evidence="1">Uncharacterized protein</fullName>
    </submittedName>
</protein>
<reference evidence="1 2" key="1">
    <citation type="submission" date="2018-05" db="EMBL/GenBank/DDBJ databases">
        <title>Genomic Encyclopedia of Type Strains, Phase IV (KMG-IV): sequencing the most valuable type-strain genomes for metagenomic binning, comparative biology and taxonomic classification.</title>
        <authorList>
            <person name="Goeker M."/>
        </authorList>
    </citation>
    <scope>NUCLEOTIDE SEQUENCE [LARGE SCALE GENOMIC DNA]</scope>
    <source>
        <strain evidence="1 2">DSM 6462</strain>
    </source>
</reference>
<accession>A0A2V3UJV1</accession>